<dbReference type="RefSeq" id="WP_120086299.1">
    <property type="nucleotide sequence ID" value="NZ_QMDW01000032.1"/>
</dbReference>
<name>A0A3A6PZ29_9EURY</name>
<keyword evidence="3" id="KW-1185">Reference proteome</keyword>
<sequence>MARPRISASVPESLNEDIEQLVEDNDGINSKAEAIRHLLERGFEAEELEVEIKHREARINELENMLGERDQVGEQVTELAQTIENQQQAPFFVQWWSWWRSRGESDENADNEAE</sequence>
<organism evidence="2 3">
    <name type="scientific">Halonotius pteroides</name>
    <dbReference type="NCBI Taxonomy" id="268735"/>
    <lineage>
        <taxon>Archaea</taxon>
        <taxon>Methanobacteriati</taxon>
        <taxon>Methanobacteriota</taxon>
        <taxon>Stenosarchaea group</taxon>
        <taxon>Halobacteria</taxon>
        <taxon>Halobacteriales</taxon>
        <taxon>Haloferacaceae</taxon>
        <taxon>Halonotius</taxon>
    </lineage>
</organism>
<comment type="caution">
    <text evidence="2">The sequence shown here is derived from an EMBL/GenBank/DDBJ whole genome shotgun (WGS) entry which is preliminary data.</text>
</comment>
<evidence type="ECO:0000256" key="1">
    <source>
        <dbReference type="SAM" id="Coils"/>
    </source>
</evidence>
<accession>A0A3A6PZ29</accession>
<dbReference type="EMBL" id="QMDW01000032">
    <property type="protein sequence ID" value="RJX47818.1"/>
    <property type="molecule type" value="Genomic_DNA"/>
</dbReference>
<keyword evidence="1" id="KW-0175">Coiled coil</keyword>
<gene>
    <name evidence="2" type="ORF">DP106_13980</name>
</gene>
<dbReference type="AlphaFoldDB" id="A0A3A6PZ29"/>
<protein>
    <submittedName>
        <fullName evidence="2">Uncharacterized protein</fullName>
    </submittedName>
</protein>
<dbReference type="Proteomes" id="UP000281564">
    <property type="component" value="Unassembled WGS sequence"/>
</dbReference>
<reference evidence="2 3" key="1">
    <citation type="submission" date="2018-06" db="EMBL/GenBank/DDBJ databases">
        <title>Halonotius sp. F13-13 a new haloarchaeeon isolated from a solar saltern from Isla Cristina, Huelva, Spain.</title>
        <authorList>
            <person name="Duran-Viseras A."/>
            <person name="Sanchez-Porro C."/>
            <person name="Ventosa A."/>
        </authorList>
    </citation>
    <scope>NUCLEOTIDE SEQUENCE [LARGE SCALE GENOMIC DNA]</scope>
    <source>
        <strain evidence="2 3">CECT 7525</strain>
    </source>
</reference>
<proteinExistence type="predicted"/>
<evidence type="ECO:0000313" key="2">
    <source>
        <dbReference type="EMBL" id="RJX47818.1"/>
    </source>
</evidence>
<evidence type="ECO:0000313" key="3">
    <source>
        <dbReference type="Proteomes" id="UP000281564"/>
    </source>
</evidence>
<feature type="coiled-coil region" evidence="1">
    <location>
        <begin position="45"/>
        <end position="89"/>
    </location>
</feature>